<dbReference type="EMBL" id="JAUHLI010000018">
    <property type="protein sequence ID" value="MEE2002903.1"/>
    <property type="molecule type" value="Genomic_DNA"/>
</dbReference>
<sequence>MTRDHIEFIQNQCLPWQQDRYFNDIESRLLSRDIESCAYTTLHRLRNGQQWLENHAITANEEFYVLAGSFHLNGFEYAAGCYAFLPAGYPRTNCIVMEDTIVLRMFDSAPLPFEEQDDAIQRAAHLPAIPFLDTYRMQWDRHIHDIKLAHLGLGRKNLRQDPITGQRTFLFMTSPQTHPVNWRGPKEMHPTPEEAFLIAGDLTGEYGTMQAGAYFWRPPGIAHGPYGSKGGSFSLIRFVGGAHINVWTEELFNFSYSVPYQPIVPQAMREFIQAPVTTLPY</sequence>
<protein>
    <submittedName>
        <fullName evidence="1">DUF4437 domain-containing protein</fullName>
    </submittedName>
</protein>
<comment type="caution">
    <text evidence="1">The sequence shown here is derived from an EMBL/GenBank/DDBJ whole genome shotgun (WGS) entry which is preliminary data.</text>
</comment>
<gene>
    <name evidence="1" type="ORF">QWY20_15710</name>
</gene>
<dbReference type="Gene3D" id="2.60.120.10">
    <property type="entry name" value="Jelly Rolls"/>
    <property type="match status" value="1"/>
</dbReference>
<keyword evidence="2" id="KW-1185">Reference proteome</keyword>
<reference evidence="1 2" key="1">
    <citation type="submission" date="2023-07" db="EMBL/GenBank/DDBJ databases">
        <title>Alkalimonas sp., MEB108 novel, alkaliphilic bacterium isolated from Lonar Lake, India.</title>
        <authorList>
            <person name="Joshi A."/>
            <person name="Thite S."/>
        </authorList>
    </citation>
    <scope>NUCLEOTIDE SEQUENCE [LARGE SCALE GENOMIC DNA]</scope>
    <source>
        <strain evidence="1 2">MEB108</strain>
    </source>
</reference>
<accession>A0ABU7J8N8</accession>
<proteinExistence type="predicted"/>
<dbReference type="SUPFAM" id="SSF51182">
    <property type="entry name" value="RmlC-like cupins"/>
    <property type="match status" value="2"/>
</dbReference>
<evidence type="ECO:0000313" key="1">
    <source>
        <dbReference type="EMBL" id="MEE2002903.1"/>
    </source>
</evidence>
<dbReference type="InterPro" id="IPR028013">
    <property type="entry name" value="DUF4437"/>
</dbReference>
<name>A0ABU7J8N8_9GAMM</name>
<dbReference type="RefSeq" id="WP_330129949.1">
    <property type="nucleotide sequence ID" value="NZ_JAUHLI010000018.1"/>
</dbReference>
<dbReference type="Pfam" id="PF14499">
    <property type="entry name" value="DUF4437"/>
    <property type="match status" value="1"/>
</dbReference>
<dbReference type="Proteomes" id="UP001336314">
    <property type="component" value="Unassembled WGS sequence"/>
</dbReference>
<evidence type="ECO:0000313" key="2">
    <source>
        <dbReference type="Proteomes" id="UP001336314"/>
    </source>
</evidence>
<dbReference type="InterPro" id="IPR014710">
    <property type="entry name" value="RmlC-like_jellyroll"/>
</dbReference>
<dbReference type="InterPro" id="IPR011051">
    <property type="entry name" value="RmlC_Cupin_sf"/>
</dbReference>
<organism evidence="1 2">
    <name type="scientific">Alkalimonas cellulosilytica</name>
    <dbReference type="NCBI Taxonomy" id="3058395"/>
    <lineage>
        <taxon>Bacteria</taxon>
        <taxon>Pseudomonadati</taxon>
        <taxon>Pseudomonadota</taxon>
        <taxon>Gammaproteobacteria</taxon>
        <taxon>Alkalimonas</taxon>
    </lineage>
</organism>